<evidence type="ECO:0000313" key="1">
    <source>
        <dbReference type="EMBL" id="GLX86908.1"/>
    </source>
</evidence>
<comment type="caution">
    <text evidence="1">The sequence shown here is derived from an EMBL/GenBank/DDBJ whole genome shotgun (WGS) entry which is preliminary data.</text>
</comment>
<protein>
    <submittedName>
        <fullName evidence="1">Uncharacterized protein</fullName>
    </submittedName>
</protein>
<dbReference type="InterPro" id="IPR036866">
    <property type="entry name" value="RibonucZ/Hydroxyglut_hydro"/>
</dbReference>
<reference evidence="1 2" key="1">
    <citation type="submission" date="2023-03" db="EMBL/GenBank/DDBJ databases">
        <title>Thalassotalea loyana LMG 22536T draft genome sequence.</title>
        <authorList>
            <person name="Sawabe T."/>
        </authorList>
    </citation>
    <scope>NUCLEOTIDE SEQUENCE [LARGE SCALE GENOMIC DNA]</scope>
    <source>
        <strain evidence="1 2">LMG 22536</strain>
    </source>
</reference>
<dbReference type="SUPFAM" id="SSF56281">
    <property type="entry name" value="Metallo-hydrolase/oxidoreductase"/>
    <property type="match status" value="1"/>
</dbReference>
<gene>
    <name evidence="1" type="ORF">tloyanaT_31610</name>
</gene>
<name>A0ABQ6HFQ4_9GAMM</name>
<proteinExistence type="predicted"/>
<sequence>MYRIKLHLSYLITVVKSLLFISSLLCATSWAGEVEEFVTTLKTHYQDTLSIKKYSLNYHFYNKQYRARNYWDYEIPNRVLSVRMVEVDTVNKHFYDNDILYGPGGEILDRAQFQNDTHSYYYERNGNYLGKRYFNEGLENFDRFMGYHRMNIDFLAIRPLLTEPNINSAISLRKTDDSVILSHKNSADQLVDYEFTQDSLQLVKIHNVTRKAVYIYSDYQTTRGITFARSVNKYYNGESVPAYISFNDKFALIDQVDASKLKLPAGYGPEILPSDGVLVAKELTNNLYLVTDSGAWRNSMFKVHGDNITVFGAAGNSTFAEKTIKLIKTQFPNKTISGIYVTHPQARDIAGLNVYADKGINVIADQYTIEGIKAFPGFANDINAFKFQPIENKQVINGVKYYVLESQHAKRQSFAFFENENIIFQADFMRIAFDNTIPKVIPSYTKAFINFIRQENLPVHRIVGNYQNNNISIDVVNKVYQAML</sequence>
<accession>A0ABQ6HFQ4</accession>
<dbReference type="Gene3D" id="3.60.15.10">
    <property type="entry name" value="Ribonuclease Z/Hydroxyacylglutathione hydrolase-like"/>
    <property type="match status" value="1"/>
</dbReference>
<evidence type="ECO:0000313" key="2">
    <source>
        <dbReference type="Proteomes" id="UP001157134"/>
    </source>
</evidence>
<organism evidence="1 2">
    <name type="scientific">Thalassotalea loyana</name>
    <dbReference type="NCBI Taxonomy" id="280483"/>
    <lineage>
        <taxon>Bacteria</taxon>
        <taxon>Pseudomonadati</taxon>
        <taxon>Pseudomonadota</taxon>
        <taxon>Gammaproteobacteria</taxon>
        <taxon>Alteromonadales</taxon>
        <taxon>Colwelliaceae</taxon>
        <taxon>Thalassotalea</taxon>
    </lineage>
</organism>
<keyword evidence="2" id="KW-1185">Reference proteome</keyword>
<dbReference type="EMBL" id="BSSV01000008">
    <property type="protein sequence ID" value="GLX86908.1"/>
    <property type="molecule type" value="Genomic_DNA"/>
</dbReference>
<dbReference type="RefSeq" id="WP_284300427.1">
    <property type="nucleotide sequence ID" value="NZ_BSSV01000008.1"/>
</dbReference>
<dbReference type="Proteomes" id="UP001157134">
    <property type="component" value="Unassembled WGS sequence"/>
</dbReference>